<protein>
    <submittedName>
        <fullName evidence="1">Uncharacterized protein</fullName>
    </submittedName>
</protein>
<evidence type="ECO:0000313" key="1">
    <source>
        <dbReference type="EMBL" id="BCB08132.1"/>
    </source>
</evidence>
<proteinExistence type="predicted"/>
<accession>A0A6F8U3U3</accession>
<dbReference type="Proteomes" id="UP000502259">
    <property type="component" value="Chromosome"/>
</dbReference>
<organism evidence="1 2">
    <name type="scientific">Halomonas hydrothermalis</name>
    <dbReference type="NCBI Taxonomy" id="115561"/>
    <lineage>
        <taxon>Bacteria</taxon>
        <taxon>Pseudomonadati</taxon>
        <taxon>Pseudomonadota</taxon>
        <taxon>Gammaproteobacteria</taxon>
        <taxon>Oceanospirillales</taxon>
        <taxon>Halomonadaceae</taxon>
        <taxon>Halomonas</taxon>
    </lineage>
</organism>
<sequence>MKGIEKKIREIKEQKIGNSGRQVLVVEGSDDVEAFELMLEKLAPEWSRGWVLAEAGKKSAVLEIVRREPTWAGVVDRDEWADEKNEELEAELRNLAVLPRYCLENYLIVPSELWAALPPKQKAKIPGGQQALQDKILEDLDRWVRHGVLWSVVNPLWEGLRSLGFKEKLLAVDIAEDDDEIKKILHEWHQFLKPEDIWARYMDRLSDVVQKPIDEKLKVHVHGKEFYKKVVNPTLNELLGQKRAEERQFSIVRTLPRAYDLQPVLDRLGLVASN</sequence>
<reference evidence="1 2" key="1">
    <citation type="submission" date="2020-03" db="EMBL/GenBank/DDBJ databases">
        <title>Complete Genome Sequence of Halomonas hydrothermalis Strain Slthf2, Halophilic Bacterium Isolated from Deep-Sea Hydrothermal-Vent Environments.</title>
        <authorList>
            <person name="Takeyama N."/>
            <person name="Huang M."/>
            <person name="Sato K."/>
            <person name="Galipon J."/>
            <person name="Arakawa K."/>
        </authorList>
    </citation>
    <scope>NUCLEOTIDE SEQUENCE [LARGE SCALE GENOMIC DNA]</scope>
    <source>
        <strain evidence="1 2">Slthf2</strain>
    </source>
</reference>
<evidence type="ECO:0000313" key="2">
    <source>
        <dbReference type="Proteomes" id="UP000502259"/>
    </source>
</evidence>
<dbReference type="EMBL" id="AP022843">
    <property type="protein sequence ID" value="BCB08132.1"/>
    <property type="molecule type" value="Genomic_DNA"/>
</dbReference>
<keyword evidence="2" id="KW-1185">Reference proteome</keyword>
<gene>
    <name evidence="1" type="ORF">HHSLTHF2_20220</name>
</gene>
<dbReference type="AlphaFoldDB" id="A0A6F8U3U3"/>
<dbReference type="RefSeq" id="WP_062362840.1">
    <property type="nucleotide sequence ID" value="NZ_AP022843.1"/>
</dbReference>
<name>A0A6F8U3U3_9GAMM</name>